<evidence type="ECO:0008006" key="3">
    <source>
        <dbReference type="Google" id="ProtNLM"/>
    </source>
</evidence>
<protein>
    <recommendedName>
        <fullName evidence="3">IrrE N-terminal-like domain-containing protein</fullName>
    </recommendedName>
</protein>
<dbReference type="RefSeq" id="WP_378134539.1">
    <property type="nucleotide sequence ID" value="NZ_JBHSMI010000026.1"/>
</dbReference>
<evidence type="ECO:0000313" key="2">
    <source>
        <dbReference type="Proteomes" id="UP001596113"/>
    </source>
</evidence>
<proteinExistence type="predicted"/>
<dbReference type="EMBL" id="JBHSMI010000026">
    <property type="protein sequence ID" value="MFC5404326.1"/>
    <property type="molecule type" value="Genomic_DNA"/>
</dbReference>
<comment type="caution">
    <text evidence="1">The sequence shown here is derived from an EMBL/GenBank/DDBJ whole genome shotgun (WGS) entry which is preliminary data.</text>
</comment>
<accession>A0ABW0HVU6</accession>
<keyword evidence="2" id="KW-1185">Reference proteome</keyword>
<evidence type="ECO:0000313" key="1">
    <source>
        <dbReference type="EMBL" id="MFC5404326.1"/>
    </source>
</evidence>
<organism evidence="1 2">
    <name type="scientific">Cohnella soli</name>
    <dbReference type="NCBI Taxonomy" id="425005"/>
    <lineage>
        <taxon>Bacteria</taxon>
        <taxon>Bacillati</taxon>
        <taxon>Bacillota</taxon>
        <taxon>Bacilli</taxon>
        <taxon>Bacillales</taxon>
        <taxon>Paenibacillaceae</taxon>
        <taxon>Cohnella</taxon>
    </lineage>
</organism>
<reference evidence="2" key="1">
    <citation type="journal article" date="2019" name="Int. J. Syst. Evol. Microbiol.">
        <title>The Global Catalogue of Microorganisms (GCM) 10K type strain sequencing project: providing services to taxonomists for standard genome sequencing and annotation.</title>
        <authorList>
            <consortium name="The Broad Institute Genomics Platform"/>
            <consortium name="The Broad Institute Genome Sequencing Center for Infectious Disease"/>
            <person name="Wu L."/>
            <person name="Ma J."/>
        </authorList>
    </citation>
    <scope>NUCLEOTIDE SEQUENCE [LARGE SCALE GENOMIC DNA]</scope>
    <source>
        <strain evidence="2">CGMCC 1.18575</strain>
    </source>
</reference>
<dbReference type="Proteomes" id="UP001596113">
    <property type="component" value="Unassembled WGS sequence"/>
</dbReference>
<gene>
    <name evidence="1" type="ORF">ACFPOF_16425</name>
</gene>
<sequence length="203" mass="23689">MKDVVWYSGVAQGYSATRGERTYFIQIPDPCQSKLDDYAVAHEMTHCIFYDQGFPLLSLETAYCKNQRAAEMAEAIQTMLHDILVQDYLGQRGYRLKRFFIREKDEEREKLSALGREPDQEFDVWLWRFNFASAVLDWHQINPNSEPEYFTWYASRFPNIAREGREIAGFVLGSDGFSSPEKMTLLLSAILKRYDLSGYFKSL</sequence>
<name>A0ABW0HVU6_9BACL</name>